<dbReference type="SUPFAM" id="SSF50475">
    <property type="entry name" value="FMN-binding split barrel"/>
    <property type="match status" value="1"/>
</dbReference>
<feature type="binding site" evidence="5 7">
    <location>
        <begin position="142"/>
        <end position="143"/>
    </location>
    <ligand>
        <name>FMN</name>
        <dbReference type="ChEBI" id="CHEBI:58210"/>
    </ligand>
</feature>
<evidence type="ECO:0000256" key="4">
    <source>
        <dbReference type="ARBA" id="ARBA00023002"/>
    </source>
</evidence>
<evidence type="ECO:0000313" key="11">
    <source>
        <dbReference type="Proteomes" id="UP000192393"/>
    </source>
</evidence>
<keyword evidence="11" id="KW-1185">Reference proteome</keyword>
<dbReference type="InterPro" id="IPR012349">
    <property type="entry name" value="Split_barrel_FMN-bd"/>
</dbReference>
<sequence length="214" mass="25081">MKQDLSDKRKVYSKDFIDFQNLELNPYELFKSWYDNAVEASRIEEPNAMSLATIGQDNFPRTRIVLLKEYNLDGFVFYTNYKSEKGNSIENSDKVCLSFFWPAHEQQIIIKGNATKVPAEMSDEYFQKRPFESQIGAIVSAQSSVIDLDENLDEKALELQKQHEGKVVARLENWGGYLVSPIEFEFWQGRPSRLHDRLRYRLENENWVIERLAP</sequence>
<evidence type="ECO:0000256" key="1">
    <source>
        <dbReference type="ARBA" id="ARBA00007301"/>
    </source>
</evidence>
<feature type="binding site" evidence="5 6">
    <location>
        <begin position="193"/>
        <end position="195"/>
    </location>
    <ligand>
        <name>substrate</name>
    </ligand>
</feature>
<comment type="cofactor">
    <cofactor evidence="5 7">
        <name>FMN</name>
        <dbReference type="ChEBI" id="CHEBI:58210"/>
    </cofactor>
    <text evidence="5 7">Binds 1 FMN per subunit.</text>
</comment>
<comment type="catalytic activity">
    <reaction evidence="5">
        <text>pyridoxine 5'-phosphate + O2 = pyridoxal 5'-phosphate + H2O2</text>
        <dbReference type="Rhea" id="RHEA:15149"/>
        <dbReference type="ChEBI" id="CHEBI:15379"/>
        <dbReference type="ChEBI" id="CHEBI:16240"/>
        <dbReference type="ChEBI" id="CHEBI:58589"/>
        <dbReference type="ChEBI" id="CHEBI:597326"/>
        <dbReference type="EC" id="1.4.3.5"/>
    </reaction>
</comment>
<evidence type="ECO:0000259" key="8">
    <source>
        <dbReference type="Pfam" id="PF01243"/>
    </source>
</evidence>
<evidence type="ECO:0000313" key="10">
    <source>
        <dbReference type="EMBL" id="SMC79652.1"/>
    </source>
</evidence>
<dbReference type="PANTHER" id="PTHR10851:SF0">
    <property type="entry name" value="PYRIDOXINE-5'-PHOSPHATE OXIDASE"/>
    <property type="match status" value="1"/>
</dbReference>
<dbReference type="InterPro" id="IPR000659">
    <property type="entry name" value="Pyridox_Oxase"/>
</dbReference>
<evidence type="ECO:0000256" key="5">
    <source>
        <dbReference type="HAMAP-Rule" id="MF_01629"/>
    </source>
</evidence>
<comment type="function">
    <text evidence="5">Catalyzes the oxidation of either pyridoxine 5'-phosphate (PNP) or pyridoxamine 5'-phosphate (PMP) into pyridoxal 5'-phosphate (PLP).</text>
</comment>
<dbReference type="OrthoDB" id="9780392at2"/>
<comment type="pathway">
    <text evidence="5">Cofactor metabolism; pyridoxal 5'-phosphate salvage; pyridoxal 5'-phosphate from pyridoxamine 5'-phosphate: step 1/1.</text>
</comment>
<dbReference type="AlphaFoldDB" id="A0A1W2C420"/>
<keyword evidence="4 5" id="KW-0560">Oxidoreductase</keyword>
<feature type="domain" description="Pyridoxine 5'-phosphate oxidase dimerisation C-terminal" evidence="9">
    <location>
        <begin position="174"/>
        <end position="214"/>
    </location>
</feature>
<dbReference type="Pfam" id="PF10590">
    <property type="entry name" value="PNP_phzG_C"/>
    <property type="match status" value="1"/>
</dbReference>
<feature type="binding site" evidence="5 6">
    <location>
        <position position="133"/>
    </location>
    <ligand>
        <name>substrate</name>
    </ligand>
</feature>
<dbReference type="Gene3D" id="2.30.110.10">
    <property type="entry name" value="Electron Transport, Fmn-binding Protein, Chain A"/>
    <property type="match status" value="1"/>
</dbReference>
<dbReference type="EMBL" id="FWXS01000008">
    <property type="protein sequence ID" value="SMC79652.1"/>
    <property type="molecule type" value="Genomic_DNA"/>
</dbReference>
<feature type="binding site" evidence="5 6">
    <location>
        <position position="129"/>
    </location>
    <ligand>
        <name>substrate</name>
    </ligand>
</feature>
<evidence type="ECO:0000256" key="7">
    <source>
        <dbReference type="PIRSR" id="PIRSR000190-2"/>
    </source>
</evidence>
<dbReference type="Proteomes" id="UP000192393">
    <property type="component" value="Unassembled WGS sequence"/>
</dbReference>
<organism evidence="10 11">
    <name type="scientific">Moheibacter sediminis</name>
    <dbReference type="NCBI Taxonomy" id="1434700"/>
    <lineage>
        <taxon>Bacteria</taxon>
        <taxon>Pseudomonadati</taxon>
        <taxon>Bacteroidota</taxon>
        <taxon>Flavobacteriia</taxon>
        <taxon>Flavobacteriales</taxon>
        <taxon>Weeksellaceae</taxon>
        <taxon>Moheibacter</taxon>
    </lineage>
</organism>
<comment type="caution">
    <text evidence="5">Lacks conserved residue(s) required for the propagation of feature annotation.</text>
</comment>
<keyword evidence="3 5" id="KW-0288">FMN</keyword>
<dbReference type="UniPathway" id="UPA01068">
    <property type="reaction ID" value="UER00304"/>
</dbReference>
<accession>A0A1W2C420</accession>
<dbReference type="Pfam" id="PF01243">
    <property type="entry name" value="PNPOx_N"/>
    <property type="match status" value="1"/>
</dbReference>
<name>A0A1W2C420_9FLAO</name>
<feature type="binding site" evidence="5 7">
    <location>
        <position position="85"/>
    </location>
    <ligand>
        <name>FMN</name>
        <dbReference type="ChEBI" id="CHEBI:58210"/>
    </ligand>
</feature>
<evidence type="ECO:0000256" key="6">
    <source>
        <dbReference type="PIRSR" id="PIRSR000190-1"/>
    </source>
</evidence>
<feature type="binding site" evidence="5 6">
    <location>
        <position position="68"/>
    </location>
    <ligand>
        <name>substrate</name>
    </ligand>
</feature>
<evidence type="ECO:0000256" key="2">
    <source>
        <dbReference type="ARBA" id="ARBA00022630"/>
    </source>
</evidence>
<dbReference type="EC" id="1.4.3.5" evidence="5"/>
<evidence type="ECO:0000259" key="9">
    <source>
        <dbReference type="Pfam" id="PF10590"/>
    </source>
</evidence>
<feature type="binding site" evidence="5 7">
    <location>
        <position position="107"/>
    </location>
    <ligand>
        <name>FMN</name>
        <dbReference type="ChEBI" id="CHEBI:58210"/>
    </ligand>
</feature>
<proteinExistence type="inferred from homology"/>
<dbReference type="RefSeq" id="WP_084017982.1">
    <property type="nucleotide sequence ID" value="NZ_FWXS01000008.1"/>
</dbReference>
<feature type="binding site" evidence="6">
    <location>
        <begin position="9"/>
        <end position="12"/>
    </location>
    <ligand>
        <name>substrate</name>
    </ligand>
</feature>
<dbReference type="InterPro" id="IPR019576">
    <property type="entry name" value="Pyridoxamine_oxidase_dimer_C"/>
</dbReference>
<feature type="binding site" evidence="5 6">
    <location>
        <position position="125"/>
    </location>
    <ligand>
        <name>substrate</name>
    </ligand>
</feature>
<feature type="binding site" evidence="5 7">
    <location>
        <position position="187"/>
    </location>
    <ligand>
        <name>FMN</name>
        <dbReference type="ChEBI" id="CHEBI:58210"/>
    </ligand>
</feature>
<dbReference type="NCBIfam" id="TIGR00558">
    <property type="entry name" value="pdxH"/>
    <property type="match status" value="1"/>
</dbReference>
<gene>
    <name evidence="5" type="primary">pdxH</name>
    <name evidence="10" type="ORF">SAMN06296427_108105</name>
</gene>
<dbReference type="GO" id="GO:0004733">
    <property type="term" value="F:pyridoxamine phosphate oxidase activity"/>
    <property type="evidence" value="ECO:0007669"/>
    <property type="project" value="UniProtKB-UniRule"/>
</dbReference>
<reference evidence="10 11" key="1">
    <citation type="submission" date="2017-04" db="EMBL/GenBank/DDBJ databases">
        <authorList>
            <person name="Afonso C.L."/>
            <person name="Miller P.J."/>
            <person name="Scott M.A."/>
            <person name="Spackman E."/>
            <person name="Goraichik I."/>
            <person name="Dimitrov K.M."/>
            <person name="Suarez D.L."/>
            <person name="Swayne D.E."/>
        </authorList>
    </citation>
    <scope>NUCLEOTIDE SEQUENCE [LARGE SCALE GENOMIC DNA]</scope>
    <source>
        <strain evidence="10 11">CGMCC 1.12708</strain>
    </source>
</reference>
<comment type="catalytic activity">
    <reaction evidence="5">
        <text>pyridoxamine 5'-phosphate + O2 + H2O = pyridoxal 5'-phosphate + H2O2 + NH4(+)</text>
        <dbReference type="Rhea" id="RHEA:15817"/>
        <dbReference type="ChEBI" id="CHEBI:15377"/>
        <dbReference type="ChEBI" id="CHEBI:15379"/>
        <dbReference type="ChEBI" id="CHEBI:16240"/>
        <dbReference type="ChEBI" id="CHEBI:28938"/>
        <dbReference type="ChEBI" id="CHEBI:58451"/>
        <dbReference type="ChEBI" id="CHEBI:597326"/>
        <dbReference type="EC" id="1.4.3.5"/>
    </reaction>
</comment>
<comment type="similarity">
    <text evidence="1 5">Belongs to the pyridoxamine 5'-phosphate oxidase family.</text>
</comment>
<dbReference type="NCBIfam" id="NF004231">
    <property type="entry name" value="PRK05679.1"/>
    <property type="match status" value="1"/>
</dbReference>
<dbReference type="PIRSF" id="PIRSF000190">
    <property type="entry name" value="Pyd_amn-ph_oxd"/>
    <property type="match status" value="1"/>
</dbReference>
<keyword evidence="5" id="KW-0664">Pyridoxine biosynthesis</keyword>
<feature type="binding site" evidence="5 7">
    <location>
        <position position="197"/>
    </location>
    <ligand>
        <name>FMN</name>
        <dbReference type="ChEBI" id="CHEBI:58210"/>
    </ligand>
</feature>
<dbReference type="InterPro" id="IPR011576">
    <property type="entry name" value="Pyridox_Oxase_N"/>
</dbReference>
<comment type="subunit">
    <text evidence="5">Homodimer.</text>
</comment>
<feature type="domain" description="Pyridoxamine 5'-phosphate oxidase N-terminal" evidence="8">
    <location>
        <begin position="42"/>
        <end position="146"/>
    </location>
</feature>
<dbReference type="PANTHER" id="PTHR10851">
    <property type="entry name" value="PYRIDOXINE-5-PHOSPHATE OXIDASE"/>
    <property type="match status" value="1"/>
</dbReference>
<feature type="binding site" evidence="5 7">
    <location>
        <begin position="63"/>
        <end position="68"/>
    </location>
    <ligand>
        <name>FMN</name>
        <dbReference type="ChEBI" id="CHEBI:58210"/>
    </ligand>
</feature>
<protein>
    <recommendedName>
        <fullName evidence="5">Pyridoxine/pyridoxamine 5'-phosphate oxidase</fullName>
        <ecNumber evidence="5">1.4.3.5</ecNumber>
    </recommendedName>
    <alternativeName>
        <fullName evidence="5">PNP/PMP oxidase</fullName>
        <shortName evidence="5">PNPOx</shortName>
    </alternativeName>
    <alternativeName>
        <fullName evidence="5">Pyridoxal 5'-phosphate synthase</fullName>
    </alternativeName>
</protein>
<dbReference type="InterPro" id="IPR019740">
    <property type="entry name" value="Pyridox_Oxase_CS"/>
</dbReference>
<dbReference type="HAMAP" id="MF_01629">
    <property type="entry name" value="PdxH"/>
    <property type="match status" value="1"/>
</dbReference>
<dbReference type="GO" id="GO:0010181">
    <property type="term" value="F:FMN binding"/>
    <property type="evidence" value="ECO:0007669"/>
    <property type="project" value="UniProtKB-UniRule"/>
</dbReference>
<evidence type="ECO:0000256" key="3">
    <source>
        <dbReference type="ARBA" id="ARBA00022643"/>
    </source>
</evidence>
<comment type="pathway">
    <text evidence="5">Cofactor metabolism; pyridoxal 5'-phosphate salvage; pyridoxal 5'-phosphate from pyridoxine 5'-phosphate: step 1/1.</text>
</comment>
<dbReference type="GO" id="GO:0008615">
    <property type="term" value="P:pyridoxine biosynthetic process"/>
    <property type="evidence" value="ECO:0007669"/>
    <property type="project" value="UniProtKB-UniRule"/>
</dbReference>
<dbReference type="STRING" id="1434700.SAMN06296427_108105"/>
<dbReference type="PROSITE" id="PS01064">
    <property type="entry name" value="PYRIDOX_OXIDASE"/>
    <property type="match status" value="1"/>
</dbReference>
<feature type="binding site" evidence="5 7">
    <location>
        <begin position="78"/>
        <end position="79"/>
    </location>
    <ligand>
        <name>FMN</name>
        <dbReference type="ChEBI" id="CHEBI:58210"/>
    </ligand>
</feature>
<keyword evidence="2 5" id="KW-0285">Flavoprotein</keyword>